<evidence type="ECO:0000256" key="5">
    <source>
        <dbReference type="SAM" id="Phobius"/>
    </source>
</evidence>
<dbReference type="OrthoDB" id="6202851at2759"/>
<dbReference type="RefSeq" id="XP_022312730.1">
    <property type="nucleotide sequence ID" value="XM_022457022.1"/>
</dbReference>
<dbReference type="PANTHER" id="PTHR21284:SF12">
    <property type="entry name" value="EG:80H7.2 PROTEIN"/>
    <property type="match status" value="1"/>
</dbReference>
<dbReference type="InterPro" id="IPR004031">
    <property type="entry name" value="PMP22/EMP/MP20/Claudin"/>
</dbReference>
<reference evidence="7" key="1">
    <citation type="submission" date="2025-08" db="UniProtKB">
        <authorList>
            <consortium name="RefSeq"/>
        </authorList>
    </citation>
    <scope>IDENTIFICATION</scope>
    <source>
        <tissue evidence="7">Whole sample</tissue>
    </source>
</reference>
<feature type="transmembrane region" description="Helical" evidence="5">
    <location>
        <begin position="12"/>
        <end position="37"/>
    </location>
</feature>
<evidence type="ECO:0000256" key="1">
    <source>
        <dbReference type="ARBA" id="ARBA00004141"/>
    </source>
</evidence>
<feature type="transmembrane region" description="Helical" evidence="5">
    <location>
        <begin position="75"/>
        <end position="101"/>
    </location>
</feature>
<dbReference type="PANTHER" id="PTHR21284">
    <property type="entry name" value="EG:80H7.2 PROTEIN"/>
    <property type="match status" value="1"/>
</dbReference>
<evidence type="ECO:0000256" key="2">
    <source>
        <dbReference type="ARBA" id="ARBA00022692"/>
    </source>
</evidence>
<accession>A0A8B8CAQ1</accession>
<feature type="transmembrane region" description="Helical" evidence="5">
    <location>
        <begin position="108"/>
        <end position="133"/>
    </location>
</feature>
<protein>
    <submittedName>
        <fullName evidence="7">Uncharacterized protein LOC111117789</fullName>
    </submittedName>
</protein>
<name>A0A8B8CAQ1_CRAVI</name>
<organism evidence="6 7">
    <name type="scientific">Crassostrea virginica</name>
    <name type="common">Eastern oyster</name>
    <dbReference type="NCBI Taxonomy" id="6565"/>
    <lineage>
        <taxon>Eukaryota</taxon>
        <taxon>Metazoa</taxon>
        <taxon>Spiralia</taxon>
        <taxon>Lophotrochozoa</taxon>
        <taxon>Mollusca</taxon>
        <taxon>Bivalvia</taxon>
        <taxon>Autobranchia</taxon>
        <taxon>Pteriomorphia</taxon>
        <taxon>Ostreida</taxon>
        <taxon>Ostreoidea</taxon>
        <taxon>Ostreidae</taxon>
        <taxon>Crassostrea</taxon>
    </lineage>
</organism>
<evidence type="ECO:0000256" key="3">
    <source>
        <dbReference type="ARBA" id="ARBA00022989"/>
    </source>
</evidence>
<keyword evidence="3 5" id="KW-1133">Transmembrane helix</keyword>
<dbReference type="GO" id="GO:0016020">
    <property type="term" value="C:membrane"/>
    <property type="evidence" value="ECO:0007669"/>
    <property type="project" value="UniProtKB-SubCell"/>
</dbReference>
<keyword evidence="6" id="KW-1185">Reference proteome</keyword>
<sequence length="179" mass="19868">MKIPKFSGPAGFLILGFCLCLFSLSFFLIGFVAPFWVKVDAVTSATYIIGLWRNCRTLADSTICGDLQNTNDMFVFIQTAGSFGLFVLLTLSVMLSVQVFVLKKRHRFIIITAVSLSIISGVLIFLTVSLFGIFKIRDLIPSVDVPEYENFHFSFYLAVVSLVLSCAASVLLICDYKFA</sequence>
<dbReference type="Pfam" id="PF13903">
    <property type="entry name" value="Claudin_2"/>
    <property type="match status" value="1"/>
</dbReference>
<evidence type="ECO:0000313" key="7">
    <source>
        <dbReference type="RefSeq" id="XP_022312730.1"/>
    </source>
</evidence>
<dbReference type="KEGG" id="cvn:111117789"/>
<proteinExistence type="predicted"/>
<evidence type="ECO:0000256" key="4">
    <source>
        <dbReference type="ARBA" id="ARBA00023136"/>
    </source>
</evidence>
<dbReference type="GeneID" id="111117789"/>
<dbReference type="Proteomes" id="UP000694844">
    <property type="component" value="Chromosome 10"/>
</dbReference>
<keyword evidence="4 5" id="KW-0472">Membrane</keyword>
<feature type="transmembrane region" description="Helical" evidence="5">
    <location>
        <begin position="153"/>
        <end position="174"/>
    </location>
</feature>
<dbReference type="Gene3D" id="1.20.140.150">
    <property type="match status" value="1"/>
</dbReference>
<keyword evidence="2 5" id="KW-0812">Transmembrane</keyword>
<dbReference type="AlphaFoldDB" id="A0A8B8CAQ1"/>
<gene>
    <name evidence="7" type="primary">LOC111117789</name>
</gene>
<comment type="subcellular location">
    <subcellularLocation>
        <location evidence="1">Membrane</location>
        <topology evidence="1">Multi-pass membrane protein</topology>
    </subcellularLocation>
</comment>
<evidence type="ECO:0000313" key="6">
    <source>
        <dbReference type="Proteomes" id="UP000694844"/>
    </source>
</evidence>